<evidence type="ECO:0000313" key="2">
    <source>
        <dbReference type="EMBL" id="GAF69874.1"/>
    </source>
</evidence>
<dbReference type="InterPro" id="IPR000572">
    <property type="entry name" value="OxRdtase_Mopterin-bd_dom"/>
</dbReference>
<feature type="non-terminal residue" evidence="2">
    <location>
        <position position="1"/>
    </location>
</feature>
<feature type="domain" description="Oxidoreductase molybdopterin-binding" evidence="1">
    <location>
        <begin position="6"/>
        <end position="77"/>
    </location>
</feature>
<name>X0RM25_9ZZZZ</name>
<dbReference type="PANTHER" id="PTHR43032:SF4">
    <property type="entry name" value="OXIDOREDUCTASE MOLYBDOPTERIN-BINDING DOMAIN-CONTAINING PROTEIN"/>
    <property type="match status" value="1"/>
</dbReference>
<dbReference type="EMBL" id="BARS01007831">
    <property type="protein sequence ID" value="GAF69874.1"/>
    <property type="molecule type" value="Genomic_DNA"/>
</dbReference>
<dbReference type="AlphaFoldDB" id="X0RM25"/>
<dbReference type="Pfam" id="PF00174">
    <property type="entry name" value="Oxidored_molyb"/>
    <property type="match status" value="1"/>
</dbReference>
<dbReference type="InterPro" id="IPR036374">
    <property type="entry name" value="OxRdtase_Mopterin-bd_sf"/>
</dbReference>
<dbReference type="PRINTS" id="PR00407">
    <property type="entry name" value="EUMOPTERIN"/>
</dbReference>
<proteinExistence type="predicted"/>
<dbReference type="PANTHER" id="PTHR43032">
    <property type="entry name" value="PROTEIN-METHIONINE-SULFOXIDE REDUCTASE"/>
    <property type="match status" value="1"/>
</dbReference>
<evidence type="ECO:0000259" key="1">
    <source>
        <dbReference type="Pfam" id="PF00174"/>
    </source>
</evidence>
<comment type="caution">
    <text evidence="2">The sequence shown here is derived from an EMBL/GenBank/DDBJ whole genome shotgun (WGS) entry which is preliminary data.</text>
</comment>
<dbReference type="SUPFAM" id="SSF56524">
    <property type="entry name" value="Oxidoreductase molybdopterin-binding domain"/>
    <property type="match status" value="1"/>
</dbReference>
<dbReference type="GO" id="GO:0016491">
    <property type="term" value="F:oxidoreductase activity"/>
    <property type="evidence" value="ECO:0007669"/>
    <property type="project" value="InterPro"/>
</dbReference>
<protein>
    <recommendedName>
        <fullName evidence="1">Oxidoreductase molybdopterin-binding domain-containing protein</fullName>
    </recommendedName>
</protein>
<gene>
    <name evidence="2" type="ORF">S01H1_15008</name>
</gene>
<accession>X0RM25</accession>
<dbReference type="Gene3D" id="3.90.420.10">
    <property type="entry name" value="Oxidoreductase, molybdopterin-binding domain"/>
    <property type="match status" value="1"/>
</dbReference>
<dbReference type="InterPro" id="IPR008335">
    <property type="entry name" value="Mopterin_OxRdtase_euk"/>
</dbReference>
<organism evidence="2">
    <name type="scientific">marine sediment metagenome</name>
    <dbReference type="NCBI Taxonomy" id="412755"/>
    <lineage>
        <taxon>unclassified sequences</taxon>
        <taxon>metagenomes</taxon>
        <taxon>ecological metagenomes</taxon>
    </lineage>
</organism>
<sequence length="95" mass="11050">IAAECPSGCPEQEYTTSLPVWELLDDDVLLANEFDGEPVAPEHGYPLRLVVPKKYAYKSAKWVRRLRFTANQEIGFWEQRGYSNTADPWKEERYL</sequence>
<reference evidence="2" key="1">
    <citation type="journal article" date="2014" name="Front. Microbiol.">
        <title>High frequency of phylogenetically diverse reductive dehalogenase-homologous genes in deep subseafloor sedimentary metagenomes.</title>
        <authorList>
            <person name="Kawai M."/>
            <person name="Futagami T."/>
            <person name="Toyoda A."/>
            <person name="Takaki Y."/>
            <person name="Nishi S."/>
            <person name="Hori S."/>
            <person name="Arai W."/>
            <person name="Tsubouchi T."/>
            <person name="Morono Y."/>
            <person name="Uchiyama I."/>
            <person name="Ito T."/>
            <person name="Fujiyama A."/>
            <person name="Inagaki F."/>
            <person name="Takami H."/>
        </authorList>
    </citation>
    <scope>NUCLEOTIDE SEQUENCE</scope>
    <source>
        <strain evidence="2">Expedition CK06-06</strain>
    </source>
</reference>